<accession>A0A2S6HHQ7</accession>
<evidence type="ECO:0000256" key="2">
    <source>
        <dbReference type="SAM" id="MobiDB-lite"/>
    </source>
</evidence>
<dbReference type="Proteomes" id="UP000240010">
    <property type="component" value="Unassembled WGS sequence"/>
</dbReference>
<dbReference type="AlphaFoldDB" id="A0A2S6HHQ7"/>
<evidence type="ECO:0000256" key="1">
    <source>
        <dbReference type="SAM" id="Coils"/>
    </source>
</evidence>
<evidence type="ECO:0000313" key="4">
    <source>
        <dbReference type="Proteomes" id="UP000240010"/>
    </source>
</evidence>
<feature type="coiled-coil region" evidence="1">
    <location>
        <begin position="63"/>
        <end position="90"/>
    </location>
</feature>
<name>A0A2S6HHQ7_9GAMM</name>
<protein>
    <recommendedName>
        <fullName evidence="5">MetA-pathway of phenol degradation</fullName>
    </recommendedName>
</protein>
<dbReference type="RefSeq" id="WP_104427782.1">
    <property type="nucleotide sequence ID" value="NZ_PTIZ01000002.1"/>
</dbReference>
<organism evidence="3 4">
    <name type="scientific">Methylobacter tundripaludum</name>
    <dbReference type="NCBI Taxonomy" id="173365"/>
    <lineage>
        <taxon>Bacteria</taxon>
        <taxon>Pseudomonadati</taxon>
        <taxon>Pseudomonadota</taxon>
        <taxon>Gammaproteobacteria</taxon>
        <taxon>Methylococcales</taxon>
        <taxon>Methylococcaceae</taxon>
        <taxon>Methylobacter</taxon>
    </lineage>
</organism>
<evidence type="ECO:0000313" key="3">
    <source>
        <dbReference type="EMBL" id="PPK77015.1"/>
    </source>
</evidence>
<dbReference type="EMBL" id="PTIZ01000002">
    <property type="protein sequence ID" value="PPK77015.1"/>
    <property type="molecule type" value="Genomic_DNA"/>
</dbReference>
<feature type="compositionally biased region" description="Polar residues" evidence="2">
    <location>
        <begin position="103"/>
        <end position="116"/>
    </location>
</feature>
<feature type="region of interest" description="Disordered" evidence="2">
    <location>
        <begin position="90"/>
        <end position="141"/>
    </location>
</feature>
<comment type="caution">
    <text evidence="3">The sequence shown here is derived from an EMBL/GenBank/DDBJ whole genome shotgun (WGS) entry which is preliminary data.</text>
</comment>
<reference evidence="3 4" key="1">
    <citation type="submission" date="2018-02" db="EMBL/GenBank/DDBJ databases">
        <title>Subsurface microbial communities from deep shales in Ohio and West Virginia, USA.</title>
        <authorList>
            <person name="Wrighton K."/>
        </authorList>
    </citation>
    <scope>NUCLEOTIDE SEQUENCE [LARGE SCALE GENOMIC DNA]</scope>
    <source>
        <strain evidence="3 4">OWC-DMM</strain>
    </source>
</reference>
<evidence type="ECO:0008006" key="5">
    <source>
        <dbReference type="Google" id="ProtNLM"/>
    </source>
</evidence>
<keyword evidence="1" id="KW-0175">Coiled coil</keyword>
<sequence>MKMKFRSGKFPLFLAIKGGIFICCVFFVNRSYAETAKQNNSAAQYKKLIAEQQKEFQIQRQIIAEQGKELEQLKLRLDALTNQAVENKAAPVQQAANKPQIVATKNNNEPSISPNKLPSKPVGQAPPGATEKPRPPEIPRLSETVGGVLTRKGKIVVEPSMYYAYTSNDRVFLDAFTFLPAIAIGLIDLRSVKRHSFIGALGARYGITDRLEVEFRVPYVYRDDTQRSRPVSIGAGVDETFNATGSGIGDLEFASRYQLNSGAGGWPIFVGNIVATAPTGKSPFDVVSVQAQGVPGATFPTELPTGAGYYSFQPSVTALYPTDPAVFFGNLSYSYNAETSTNFGKIDPGDTLGLSFGMGFGINERSSYSLGYSHKHVLDSQIDGRTIPGSTLDIGQLLVGYSFKYSKRTTFNLSLGIGTTTDSQDVTLNFRLPMTFGLFDS</sequence>
<gene>
    <name evidence="3" type="ORF">B0F87_102121</name>
</gene>
<proteinExistence type="predicted"/>